<organism evidence="1 2">
    <name type="scientific">Caballeronia sordidicola</name>
    <name type="common">Burkholderia sordidicola</name>
    <dbReference type="NCBI Taxonomy" id="196367"/>
    <lineage>
        <taxon>Bacteria</taxon>
        <taxon>Pseudomonadati</taxon>
        <taxon>Pseudomonadota</taxon>
        <taxon>Betaproteobacteria</taxon>
        <taxon>Burkholderiales</taxon>
        <taxon>Burkholderiaceae</taxon>
        <taxon>Caballeronia</taxon>
    </lineage>
</organism>
<name>A0A242N6H7_CABSO</name>
<reference evidence="1 2" key="1">
    <citation type="submission" date="2017-03" db="EMBL/GenBank/DDBJ databases">
        <title>Genome analysis of strain PAMC 26577.</title>
        <authorList>
            <person name="Oh H.-M."/>
            <person name="Yang J.-A."/>
        </authorList>
    </citation>
    <scope>NUCLEOTIDE SEQUENCE [LARGE SCALE GENOMIC DNA]</scope>
    <source>
        <strain evidence="1 2">PAMC 26577</strain>
    </source>
</reference>
<dbReference type="EMBL" id="NBTZ01000012">
    <property type="protein sequence ID" value="OTP79275.1"/>
    <property type="molecule type" value="Genomic_DNA"/>
</dbReference>
<gene>
    <name evidence="1" type="ORF">PAMC26577_02085</name>
</gene>
<accession>A0A242N6H7</accession>
<sequence length="70" mass="8100">MLFDSRKEAALASSVIDQHIFFTTPYSLLWARAHNNEKGRVERAIRFVRENFFAARKFVDLDDLNAQAAL</sequence>
<proteinExistence type="predicted"/>
<dbReference type="Proteomes" id="UP000195221">
    <property type="component" value="Unassembled WGS sequence"/>
</dbReference>
<dbReference type="AlphaFoldDB" id="A0A242N6H7"/>
<comment type="caution">
    <text evidence="1">The sequence shown here is derived from an EMBL/GenBank/DDBJ whole genome shotgun (WGS) entry which is preliminary data.</text>
</comment>
<protein>
    <submittedName>
        <fullName evidence="1">Putative transposase</fullName>
    </submittedName>
</protein>
<evidence type="ECO:0000313" key="2">
    <source>
        <dbReference type="Proteomes" id="UP000195221"/>
    </source>
</evidence>
<evidence type="ECO:0000313" key="1">
    <source>
        <dbReference type="EMBL" id="OTP79275.1"/>
    </source>
</evidence>